<sequence>MVMLLMLGDSRICILARGRWRQRRARMLLLLLRPRRTRRASGAAGGPRGRAQRRGHQSAAPWGGGGAVRIRHWRAEGPRNPGSKRSIRSRPRASSHLASA</sequence>
<accession>A0A0A9FBE6</accession>
<name>A0A0A9FBE6_ARUDO</name>
<feature type="region of interest" description="Disordered" evidence="1">
    <location>
        <begin position="38"/>
        <end position="100"/>
    </location>
</feature>
<dbReference type="AlphaFoldDB" id="A0A0A9FBE6"/>
<evidence type="ECO:0000256" key="1">
    <source>
        <dbReference type="SAM" id="MobiDB-lite"/>
    </source>
</evidence>
<reference evidence="2" key="1">
    <citation type="submission" date="2014-09" db="EMBL/GenBank/DDBJ databases">
        <authorList>
            <person name="Magalhaes I.L.F."/>
            <person name="Oliveira U."/>
            <person name="Santos F.R."/>
            <person name="Vidigal T.H.D.A."/>
            <person name="Brescovit A.D."/>
            <person name="Santos A.J."/>
        </authorList>
    </citation>
    <scope>NUCLEOTIDE SEQUENCE</scope>
    <source>
        <tissue evidence="2">Shoot tissue taken approximately 20 cm above the soil surface</tissue>
    </source>
</reference>
<organism evidence="2">
    <name type="scientific">Arundo donax</name>
    <name type="common">Giant reed</name>
    <name type="synonym">Donax arundinaceus</name>
    <dbReference type="NCBI Taxonomy" id="35708"/>
    <lineage>
        <taxon>Eukaryota</taxon>
        <taxon>Viridiplantae</taxon>
        <taxon>Streptophyta</taxon>
        <taxon>Embryophyta</taxon>
        <taxon>Tracheophyta</taxon>
        <taxon>Spermatophyta</taxon>
        <taxon>Magnoliopsida</taxon>
        <taxon>Liliopsida</taxon>
        <taxon>Poales</taxon>
        <taxon>Poaceae</taxon>
        <taxon>PACMAD clade</taxon>
        <taxon>Arundinoideae</taxon>
        <taxon>Arundineae</taxon>
        <taxon>Arundo</taxon>
    </lineage>
</organism>
<protein>
    <submittedName>
        <fullName evidence="2">Uncharacterized protein</fullName>
    </submittedName>
</protein>
<reference evidence="2" key="2">
    <citation type="journal article" date="2015" name="Data Brief">
        <title>Shoot transcriptome of the giant reed, Arundo donax.</title>
        <authorList>
            <person name="Barrero R.A."/>
            <person name="Guerrero F.D."/>
            <person name="Moolhuijzen P."/>
            <person name="Goolsby J.A."/>
            <person name="Tidwell J."/>
            <person name="Bellgard S.E."/>
            <person name="Bellgard M.I."/>
        </authorList>
    </citation>
    <scope>NUCLEOTIDE SEQUENCE</scope>
    <source>
        <tissue evidence="2">Shoot tissue taken approximately 20 cm above the soil surface</tissue>
    </source>
</reference>
<proteinExistence type="predicted"/>
<dbReference type="EMBL" id="GBRH01190420">
    <property type="protein sequence ID" value="JAE07476.1"/>
    <property type="molecule type" value="Transcribed_RNA"/>
</dbReference>
<evidence type="ECO:0000313" key="2">
    <source>
        <dbReference type="EMBL" id="JAE07476.1"/>
    </source>
</evidence>